<feature type="compositionally biased region" description="Basic and acidic residues" evidence="1">
    <location>
        <begin position="330"/>
        <end position="346"/>
    </location>
</feature>
<dbReference type="EMBL" id="JAUHHV010000007">
    <property type="protein sequence ID" value="KAK1419275.1"/>
    <property type="molecule type" value="Genomic_DNA"/>
</dbReference>
<feature type="compositionally biased region" description="Basic and acidic residues" evidence="1">
    <location>
        <begin position="367"/>
        <end position="377"/>
    </location>
</feature>
<organism evidence="3 4">
    <name type="scientific">Tagetes erecta</name>
    <name type="common">African marigold</name>
    <dbReference type="NCBI Taxonomy" id="13708"/>
    <lineage>
        <taxon>Eukaryota</taxon>
        <taxon>Viridiplantae</taxon>
        <taxon>Streptophyta</taxon>
        <taxon>Embryophyta</taxon>
        <taxon>Tracheophyta</taxon>
        <taxon>Spermatophyta</taxon>
        <taxon>Magnoliopsida</taxon>
        <taxon>eudicotyledons</taxon>
        <taxon>Gunneridae</taxon>
        <taxon>Pentapetalae</taxon>
        <taxon>asterids</taxon>
        <taxon>campanulids</taxon>
        <taxon>Asterales</taxon>
        <taxon>Asteraceae</taxon>
        <taxon>Asteroideae</taxon>
        <taxon>Heliantheae alliance</taxon>
        <taxon>Tageteae</taxon>
        <taxon>Tagetes</taxon>
    </lineage>
</organism>
<gene>
    <name evidence="3" type="ORF">QVD17_28439</name>
</gene>
<dbReference type="PANTHER" id="PTHR11439:SF467">
    <property type="entry name" value="INTEGRASE CATALYTIC DOMAIN-CONTAINING PROTEIN"/>
    <property type="match status" value="1"/>
</dbReference>
<dbReference type="AlphaFoldDB" id="A0AAD8KGQ4"/>
<dbReference type="SUPFAM" id="SSF56672">
    <property type="entry name" value="DNA/RNA polymerases"/>
    <property type="match status" value="1"/>
</dbReference>
<dbReference type="InterPro" id="IPR057670">
    <property type="entry name" value="SH3_retrovirus"/>
</dbReference>
<evidence type="ECO:0000256" key="1">
    <source>
        <dbReference type="SAM" id="MobiDB-lite"/>
    </source>
</evidence>
<evidence type="ECO:0000259" key="2">
    <source>
        <dbReference type="PROSITE" id="PS50994"/>
    </source>
</evidence>
<sequence length="860" mass="97861">MPLCTSCSLGKLITRPSKLKVEKELPMFLERIQGDICGPIHPSSGPFRYFMVLIDASSRWSHVSLLSTRNVAFAKFLAQIIKLRAHFPDYTIKKVRLDNAGEFTSHAFNDYCMSVGIVVEHPVAHVHTQNGLAESLIKRLQLIARPLIMRTKLPVSIWGHAILHAGSLIRIRPTANLKYSPIQLVSGQEPNVSHLRIFGCAVYVPIAPPQRTKIGPQRRLGIYVGYETASIIRYLEPLTGDVFTARFADCQFDESVFPSLGGENKNKEKNISWCEPSLSYLDPRTKQCETEVQTIMHLQDIANQLPDAFIDTKRVTKSYIPAVNAPARVKIPDKQSNEKMPHESQKRLKRGRPIGSKDKNPRKRKGHEKEADHKEHVSNTSLNDNTSHQERVNEITSPHEEVNDFTKEMSINYGHNNILWNQNEAEDIDDIFSYSVASEIMSGDDDPEPKSVKECQDRHDWDKWKDATQAELNSLNKRTVFGPIVITPKTVKPVGYKWVFVRKRNEKNEVTRYKARLVAQGFSQRPGIDYDETYSPVMDAITFRFLISLAVSENLEMRLMDVVTAYLYGSLDSDIYMKIPEGFKFPEALSSKPKEMYSIKLQRSLYGLKQSGRMWYNRLSDYLITVYDDDLNIMGTRKEIHEAVALLKNEFEMKDLGKTKYCLGLQIEHTHNGILVHQSNYTEKLLKRFNMDKANSLSSPMVVRSLNVDKDPFRPCEDGEDILGPEVPYLNAIGALMYLTNCTRPDISFAVNLLARFSSAPTKRHWNGIKHVFRYLRGTTDLGLFYANDSKEVLVGYTDAGYLSDPHKARSQTGYVFMNGGTAISWRSQKQTLVATSSNHAEVIALHEASRECVWLRSMT</sequence>
<name>A0AAD8KGQ4_TARER</name>
<dbReference type="GO" id="GO:0003676">
    <property type="term" value="F:nucleic acid binding"/>
    <property type="evidence" value="ECO:0007669"/>
    <property type="project" value="InterPro"/>
</dbReference>
<dbReference type="InterPro" id="IPR043502">
    <property type="entry name" value="DNA/RNA_pol_sf"/>
</dbReference>
<accession>A0AAD8KGQ4</accession>
<feature type="domain" description="Integrase catalytic" evidence="2">
    <location>
        <begin position="22"/>
        <end position="189"/>
    </location>
</feature>
<dbReference type="Proteomes" id="UP001229421">
    <property type="component" value="Unassembled WGS sequence"/>
</dbReference>
<dbReference type="GO" id="GO:0015074">
    <property type="term" value="P:DNA integration"/>
    <property type="evidence" value="ECO:0007669"/>
    <property type="project" value="InterPro"/>
</dbReference>
<protein>
    <recommendedName>
        <fullName evidence="2">Integrase catalytic domain-containing protein</fullName>
    </recommendedName>
</protein>
<reference evidence="3" key="1">
    <citation type="journal article" date="2023" name="bioRxiv">
        <title>Improved chromosome-level genome assembly for marigold (Tagetes erecta).</title>
        <authorList>
            <person name="Jiang F."/>
            <person name="Yuan L."/>
            <person name="Wang S."/>
            <person name="Wang H."/>
            <person name="Xu D."/>
            <person name="Wang A."/>
            <person name="Fan W."/>
        </authorList>
    </citation>
    <scope>NUCLEOTIDE SEQUENCE</scope>
    <source>
        <strain evidence="3">WSJ</strain>
        <tissue evidence="3">Leaf</tissue>
    </source>
</reference>
<proteinExistence type="predicted"/>
<feature type="region of interest" description="Disordered" evidence="1">
    <location>
        <begin position="327"/>
        <end position="400"/>
    </location>
</feature>
<dbReference type="Pfam" id="PF07727">
    <property type="entry name" value="RVT_2"/>
    <property type="match status" value="1"/>
</dbReference>
<feature type="compositionally biased region" description="Basic and acidic residues" evidence="1">
    <location>
        <begin position="387"/>
        <end position="400"/>
    </location>
</feature>
<dbReference type="SUPFAM" id="SSF53098">
    <property type="entry name" value="Ribonuclease H-like"/>
    <property type="match status" value="1"/>
</dbReference>
<dbReference type="Pfam" id="PF25597">
    <property type="entry name" value="SH3_retrovirus"/>
    <property type="match status" value="1"/>
</dbReference>
<dbReference type="InterPro" id="IPR036397">
    <property type="entry name" value="RNaseH_sf"/>
</dbReference>
<keyword evidence="4" id="KW-1185">Reference proteome</keyword>
<dbReference type="CDD" id="cd09272">
    <property type="entry name" value="RNase_HI_RT_Ty1"/>
    <property type="match status" value="1"/>
</dbReference>
<evidence type="ECO:0000313" key="3">
    <source>
        <dbReference type="EMBL" id="KAK1419275.1"/>
    </source>
</evidence>
<dbReference type="InterPro" id="IPR012337">
    <property type="entry name" value="RNaseH-like_sf"/>
</dbReference>
<comment type="caution">
    <text evidence="3">The sequence shown here is derived from an EMBL/GenBank/DDBJ whole genome shotgun (WGS) entry which is preliminary data.</text>
</comment>
<dbReference type="InterPro" id="IPR013103">
    <property type="entry name" value="RVT_2"/>
</dbReference>
<dbReference type="PROSITE" id="PS50994">
    <property type="entry name" value="INTEGRASE"/>
    <property type="match status" value="1"/>
</dbReference>
<evidence type="ECO:0000313" key="4">
    <source>
        <dbReference type="Proteomes" id="UP001229421"/>
    </source>
</evidence>
<dbReference type="Pfam" id="PF00665">
    <property type="entry name" value="rve"/>
    <property type="match status" value="1"/>
</dbReference>
<dbReference type="InterPro" id="IPR001584">
    <property type="entry name" value="Integrase_cat-core"/>
</dbReference>
<dbReference type="PANTHER" id="PTHR11439">
    <property type="entry name" value="GAG-POL-RELATED RETROTRANSPOSON"/>
    <property type="match status" value="1"/>
</dbReference>
<dbReference type="Gene3D" id="3.30.420.10">
    <property type="entry name" value="Ribonuclease H-like superfamily/Ribonuclease H"/>
    <property type="match status" value="1"/>
</dbReference>